<dbReference type="GO" id="GO:0000287">
    <property type="term" value="F:magnesium ion binding"/>
    <property type="evidence" value="ECO:0007669"/>
    <property type="project" value="UniProtKB-UniRule"/>
</dbReference>
<comment type="similarity">
    <text evidence="5">Belongs to the PINc/VapC protein family.</text>
</comment>
<dbReference type="GO" id="GO:0016788">
    <property type="term" value="F:hydrolase activity, acting on ester bonds"/>
    <property type="evidence" value="ECO:0007669"/>
    <property type="project" value="InterPro"/>
</dbReference>
<organism evidence="7 8">
    <name type="scientific">Paraburkholderia steynii</name>
    <dbReference type="NCBI Taxonomy" id="1245441"/>
    <lineage>
        <taxon>Bacteria</taxon>
        <taxon>Pseudomonadati</taxon>
        <taxon>Pseudomonadota</taxon>
        <taxon>Betaproteobacteria</taxon>
        <taxon>Burkholderiales</taxon>
        <taxon>Burkholderiaceae</taxon>
        <taxon>Paraburkholderia</taxon>
    </lineage>
</organism>
<name>A0A4R0X831_9BURK</name>
<keyword evidence="4 5" id="KW-0378">Hydrolase</keyword>
<dbReference type="EMBL" id="MWML01000357">
    <property type="protein sequence ID" value="TCG03680.1"/>
    <property type="molecule type" value="Genomic_DNA"/>
</dbReference>
<feature type="binding site" evidence="5">
    <location>
        <position position="106"/>
    </location>
    <ligand>
        <name>Mg(2+)</name>
        <dbReference type="ChEBI" id="CHEBI:18420"/>
    </ligand>
</feature>
<dbReference type="Pfam" id="PF01850">
    <property type="entry name" value="PIN"/>
    <property type="match status" value="1"/>
</dbReference>
<keyword evidence="5" id="KW-0800">Toxin</keyword>
<dbReference type="GO" id="GO:0090729">
    <property type="term" value="F:toxin activity"/>
    <property type="evidence" value="ECO:0007669"/>
    <property type="project" value="UniProtKB-KW"/>
</dbReference>
<proteinExistence type="inferred from homology"/>
<evidence type="ECO:0000256" key="3">
    <source>
        <dbReference type="ARBA" id="ARBA00022723"/>
    </source>
</evidence>
<evidence type="ECO:0000256" key="4">
    <source>
        <dbReference type="ARBA" id="ARBA00022801"/>
    </source>
</evidence>
<comment type="function">
    <text evidence="5">Toxic component of a toxin-antitoxin (TA) system. An RNase.</text>
</comment>
<sequence>MTYLLDVNVLIALLDAGHVQHEAAHEWFGRAGHAAWATCPLTENGVLRIIGNPRYPNTLETPAAVAPLVAQLRAHPGHAFWSDDLSMLDPEHVDLSRVLATDQVTDTYLLALARRHGGALATFDRRLSPTRCPTVRATSKSLVKGALGRQC</sequence>
<dbReference type="Proteomes" id="UP000294200">
    <property type="component" value="Unassembled WGS sequence"/>
</dbReference>
<evidence type="ECO:0000313" key="7">
    <source>
        <dbReference type="EMBL" id="TCG03680.1"/>
    </source>
</evidence>
<dbReference type="HAMAP" id="MF_00265">
    <property type="entry name" value="VapC_Nob1"/>
    <property type="match status" value="1"/>
</dbReference>
<accession>A0A4R0X831</accession>
<dbReference type="EC" id="3.1.-.-" evidence="5"/>
<dbReference type="SUPFAM" id="SSF88723">
    <property type="entry name" value="PIN domain-like"/>
    <property type="match status" value="1"/>
</dbReference>
<dbReference type="InterPro" id="IPR002716">
    <property type="entry name" value="PIN_dom"/>
</dbReference>
<comment type="caution">
    <text evidence="7">The sequence shown here is derived from an EMBL/GenBank/DDBJ whole genome shotgun (WGS) entry which is preliminary data.</text>
</comment>
<feature type="domain" description="PIN" evidence="6">
    <location>
        <begin position="3"/>
        <end position="128"/>
    </location>
</feature>
<gene>
    <name evidence="5" type="primary">vapC</name>
    <name evidence="7" type="ORF">BZM27_46590</name>
</gene>
<evidence type="ECO:0000259" key="6">
    <source>
        <dbReference type="Pfam" id="PF01850"/>
    </source>
</evidence>
<keyword evidence="1 5" id="KW-1277">Toxin-antitoxin system</keyword>
<protein>
    <recommendedName>
        <fullName evidence="5">Ribonuclease VapC</fullName>
        <shortName evidence="5">RNase VapC</shortName>
        <ecNumber evidence="5">3.1.-.-</ecNumber>
    </recommendedName>
    <alternativeName>
        <fullName evidence="5">Toxin VapC</fullName>
    </alternativeName>
</protein>
<keyword evidence="2 5" id="KW-0540">Nuclease</keyword>
<evidence type="ECO:0000313" key="8">
    <source>
        <dbReference type="Proteomes" id="UP000294200"/>
    </source>
</evidence>
<dbReference type="GO" id="GO:0004540">
    <property type="term" value="F:RNA nuclease activity"/>
    <property type="evidence" value="ECO:0007669"/>
    <property type="project" value="InterPro"/>
</dbReference>
<comment type="cofactor">
    <cofactor evidence="5">
        <name>Mg(2+)</name>
        <dbReference type="ChEBI" id="CHEBI:18420"/>
    </cofactor>
</comment>
<keyword evidence="5" id="KW-0460">Magnesium</keyword>
<evidence type="ECO:0000256" key="5">
    <source>
        <dbReference type="HAMAP-Rule" id="MF_00265"/>
    </source>
</evidence>
<dbReference type="GO" id="GO:0045926">
    <property type="term" value="P:negative regulation of growth"/>
    <property type="evidence" value="ECO:0007669"/>
    <property type="project" value="UniProtKB-ARBA"/>
</dbReference>
<dbReference type="InterPro" id="IPR029060">
    <property type="entry name" value="PIN-like_dom_sf"/>
</dbReference>
<dbReference type="AlphaFoldDB" id="A0A4R0X831"/>
<evidence type="ECO:0000256" key="2">
    <source>
        <dbReference type="ARBA" id="ARBA00022722"/>
    </source>
</evidence>
<dbReference type="InterPro" id="IPR006226">
    <property type="entry name" value="Mtu_PIN"/>
</dbReference>
<dbReference type="NCBIfam" id="TIGR00028">
    <property type="entry name" value="Mtu_PIN_fam"/>
    <property type="match status" value="1"/>
</dbReference>
<reference evidence="7 8" key="1">
    <citation type="submission" date="2017-02" db="EMBL/GenBank/DDBJ databases">
        <title>Paraburkholderia sophoroidis sp. nov. and Paraburkholderia steynii sp. nov. rhizobial symbionts of the fynbos legume Hypocalyptus sophoroides.</title>
        <authorList>
            <person name="Steenkamp E.T."/>
            <person name="Beukes C.W."/>
            <person name="Van Zyl E."/>
            <person name="Avontuur J."/>
            <person name="Chan W.Y."/>
            <person name="Hassen A."/>
            <person name="Palmer M."/>
            <person name="Mthombeni L."/>
            <person name="Phalane F."/>
            <person name="Sereme K."/>
            <person name="Venter S.N."/>
        </authorList>
    </citation>
    <scope>NUCLEOTIDE SEQUENCE [LARGE SCALE GENOMIC DNA]</scope>
    <source>
        <strain evidence="7 8">HC1.1ba</strain>
    </source>
</reference>
<keyword evidence="8" id="KW-1185">Reference proteome</keyword>
<feature type="binding site" evidence="5">
    <location>
        <position position="6"/>
    </location>
    <ligand>
        <name>Mg(2+)</name>
        <dbReference type="ChEBI" id="CHEBI:18420"/>
    </ligand>
</feature>
<evidence type="ECO:0000256" key="1">
    <source>
        <dbReference type="ARBA" id="ARBA00022649"/>
    </source>
</evidence>
<keyword evidence="3 5" id="KW-0479">Metal-binding</keyword>
<dbReference type="InterPro" id="IPR022907">
    <property type="entry name" value="VapC_family"/>
</dbReference>